<accession>A0A814P542</accession>
<dbReference type="PROSITE" id="PS50297">
    <property type="entry name" value="ANK_REP_REGION"/>
    <property type="match status" value="1"/>
</dbReference>
<feature type="repeat" description="ANK" evidence="3">
    <location>
        <begin position="199"/>
        <end position="220"/>
    </location>
</feature>
<dbReference type="InterPro" id="IPR002110">
    <property type="entry name" value="Ankyrin_rpt"/>
</dbReference>
<dbReference type="Proteomes" id="UP000663829">
    <property type="component" value="Unassembled WGS sequence"/>
</dbReference>
<evidence type="ECO:0000313" key="6">
    <source>
        <dbReference type="EMBL" id="CAF1100055.1"/>
    </source>
</evidence>
<dbReference type="GO" id="GO:0051059">
    <property type="term" value="F:NF-kappaB binding"/>
    <property type="evidence" value="ECO:0007669"/>
    <property type="project" value="TreeGrafter"/>
</dbReference>
<sequence>MGLESDAITMSIPPIIGSKFGRFDSIDTPAISSNSRPTISLVVPPYSNAGHEPFTNITEKTHQDFIPITNEHNRQIPRPSATRTIDDHTQDFPDLVSDSLSQKCAVVDVHNTTALRYDTSITGFIIQTPADINLIFNYVEHGNYDAIQKVLNSHYKEAVQMRNDRNQTLLHAAVIYSFQYVSLRLLLMRGADPCAQDKDGYTPAHYAVERDDVEMLKALIVRLHAKVKAFSDREVSKIHERCQEALIIRENRGGMTPFMLACFKQAINCARYIHNMGIDHVMRLDKHGDTSLHYAVARSDMAMTKFLIVECKVDVNGGDEKRPSPLDISIFNECSEIKELLIDNNAKSRCLLKRIVQKRKDIQNDIGVRLEGLTLANAPPISTPTLTSMSSLSLENDNPAPKKVKSA</sequence>
<dbReference type="PANTHER" id="PTHR46680:SF3">
    <property type="entry name" value="NF-KAPPA-B INHIBITOR CACTUS"/>
    <property type="match status" value="1"/>
</dbReference>
<organism evidence="6 9">
    <name type="scientific">Didymodactylos carnosus</name>
    <dbReference type="NCBI Taxonomy" id="1234261"/>
    <lineage>
        <taxon>Eukaryota</taxon>
        <taxon>Metazoa</taxon>
        <taxon>Spiralia</taxon>
        <taxon>Gnathifera</taxon>
        <taxon>Rotifera</taxon>
        <taxon>Eurotatoria</taxon>
        <taxon>Bdelloidea</taxon>
        <taxon>Philodinida</taxon>
        <taxon>Philodinidae</taxon>
        <taxon>Didymodactylos</taxon>
    </lineage>
</organism>
<keyword evidence="9" id="KW-1185">Reference proteome</keyword>
<evidence type="ECO:0000313" key="9">
    <source>
        <dbReference type="Proteomes" id="UP000663829"/>
    </source>
</evidence>
<dbReference type="Pfam" id="PF12796">
    <property type="entry name" value="Ank_2"/>
    <property type="match status" value="2"/>
</dbReference>
<feature type="repeat" description="ANK" evidence="3">
    <location>
        <begin position="165"/>
        <end position="198"/>
    </location>
</feature>
<dbReference type="PROSITE" id="PS50088">
    <property type="entry name" value="ANK_REPEAT"/>
    <property type="match status" value="2"/>
</dbReference>
<dbReference type="PANTHER" id="PTHR46680">
    <property type="entry name" value="NF-KAPPA-B INHIBITOR ALPHA"/>
    <property type="match status" value="1"/>
</dbReference>
<evidence type="ECO:0000313" key="5">
    <source>
        <dbReference type="EMBL" id="CAF0879898.1"/>
    </source>
</evidence>
<evidence type="ECO:0000256" key="3">
    <source>
        <dbReference type="PROSITE-ProRule" id="PRU00023"/>
    </source>
</evidence>
<evidence type="ECO:0000256" key="1">
    <source>
        <dbReference type="ARBA" id="ARBA00022737"/>
    </source>
</evidence>
<keyword evidence="2 3" id="KW-0040">ANK repeat</keyword>
<evidence type="ECO:0000313" key="8">
    <source>
        <dbReference type="EMBL" id="CAF3865058.1"/>
    </source>
</evidence>
<evidence type="ECO:0000256" key="2">
    <source>
        <dbReference type="ARBA" id="ARBA00023043"/>
    </source>
</evidence>
<keyword evidence="1" id="KW-0677">Repeat</keyword>
<dbReference type="SUPFAM" id="SSF48403">
    <property type="entry name" value="Ankyrin repeat"/>
    <property type="match status" value="1"/>
</dbReference>
<dbReference type="EMBL" id="CAJNOK010002908">
    <property type="protein sequence ID" value="CAF0879898.1"/>
    <property type="molecule type" value="Genomic_DNA"/>
</dbReference>
<dbReference type="Proteomes" id="UP000677228">
    <property type="component" value="Unassembled WGS sequence"/>
</dbReference>
<gene>
    <name evidence="6" type="ORF">GPM918_LOCUS18700</name>
    <name evidence="5" type="ORF">OVA965_LOCUS8565</name>
    <name evidence="8" type="ORF">SRO942_LOCUS18697</name>
    <name evidence="7" type="ORF">TMI583_LOCUS8561</name>
</gene>
<evidence type="ECO:0000313" key="7">
    <source>
        <dbReference type="EMBL" id="CAF3663709.1"/>
    </source>
</evidence>
<dbReference type="InterPro" id="IPR036770">
    <property type="entry name" value="Ankyrin_rpt-contain_sf"/>
</dbReference>
<proteinExistence type="predicted"/>
<dbReference type="GO" id="GO:0005829">
    <property type="term" value="C:cytosol"/>
    <property type="evidence" value="ECO:0007669"/>
    <property type="project" value="TreeGrafter"/>
</dbReference>
<dbReference type="Gene3D" id="1.25.40.20">
    <property type="entry name" value="Ankyrin repeat-containing domain"/>
    <property type="match status" value="2"/>
</dbReference>
<dbReference type="Proteomes" id="UP000682733">
    <property type="component" value="Unassembled WGS sequence"/>
</dbReference>
<feature type="region of interest" description="Disordered" evidence="4">
    <location>
        <begin position="386"/>
        <end position="407"/>
    </location>
</feature>
<dbReference type="EMBL" id="CAJOBA010002909">
    <property type="protein sequence ID" value="CAF3663709.1"/>
    <property type="molecule type" value="Genomic_DNA"/>
</dbReference>
<dbReference type="OrthoDB" id="10254686at2759"/>
<comment type="caution">
    <text evidence="6">The sequence shown here is derived from an EMBL/GenBank/DDBJ whole genome shotgun (WGS) entry which is preliminary data.</text>
</comment>
<dbReference type="GO" id="GO:0071356">
    <property type="term" value="P:cellular response to tumor necrosis factor"/>
    <property type="evidence" value="ECO:0007669"/>
    <property type="project" value="TreeGrafter"/>
</dbReference>
<reference evidence="6" key="1">
    <citation type="submission" date="2021-02" db="EMBL/GenBank/DDBJ databases">
        <authorList>
            <person name="Nowell W R."/>
        </authorList>
    </citation>
    <scope>NUCLEOTIDE SEQUENCE</scope>
</reference>
<dbReference type="SMART" id="SM00248">
    <property type="entry name" value="ANK"/>
    <property type="match status" value="4"/>
</dbReference>
<evidence type="ECO:0000256" key="4">
    <source>
        <dbReference type="SAM" id="MobiDB-lite"/>
    </source>
</evidence>
<protein>
    <submittedName>
        <fullName evidence="6">Uncharacterized protein</fullName>
    </submittedName>
</protein>
<dbReference type="Proteomes" id="UP000681722">
    <property type="component" value="Unassembled WGS sequence"/>
</dbReference>
<dbReference type="AlphaFoldDB" id="A0A814P542"/>
<dbReference type="EMBL" id="CAJOBC010005479">
    <property type="protein sequence ID" value="CAF3865058.1"/>
    <property type="molecule type" value="Genomic_DNA"/>
</dbReference>
<dbReference type="EMBL" id="CAJNOQ010005479">
    <property type="protein sequence ID" value="CAF1100055.1"/>
    <property type="molecule type" value="Genomic_DNA"/>
</dbReference>
<name>A0A814P542_9BILA</name>
<dbReference type="InterPro" id="IPR051070">
    <property type="entry name" value="NF-kappa-B_inhibitor"/>
</dbReference>